<dbReference type="KEGG" id="tet:TTHERM_000616289"/>
<feature type="chain" id="PRO_5004906747" description="Transmembrane protein" evidence="1">
    <location>
        <begin position="22"/>
        <end position="65"/>
    </location>
</feature>
<evidence type="ECO:0000313" key="3">
    <source>
        <dbReference type="Proteomes" id="UP000009168"/>
    </source>
</evidence>
<evidence type="ECO:0008006" key="4">
    <source>
        <dbReference type="Google" id="ProtNLM"/>
    </source>
</evidence>
<name>W7XDF1_TETTS</name>
<sequence length="65" mass="8055">MINQLFLFLNFYLYLLDFILKYQSKKSLQSNFVEYLIKQENFLLKKVLKYLHLQIFDTKTSLRKQ</sequence>
<reference evidence="3" key="1">
    <citation type="journal article" date="2006" name="PLoS Biol.">
        <title>Macronuclear genome sequence of the ciliate Tetrahymena thermophila, a model eukaryote.</title>
        <authorList>
            <person name="Eisen J.A."/>
            <person name="Coyne R.S."/>
            <person name="Wu M."/>
            <person name="Wu D."/>
            <person name="Thiagarajan M."/>
            <person name="Wortman J.R."/>
            <person name="Badger J.H."/>
            <person name="Ren Q."/>
            <person name="Amedeo P."/>
            <person name="Jones K.M."/>
            <person name="Tallon L.J."/>
            <person name="Delcher A.L."/>
            <person name="Salzberg S.L."/>
            <person name="Silva J.C."/>
            <person name="Haas B.J."/>
            <person name="Majoros W.H."/>
            <person name="Farzad M."/>
            <person name="Carlton J.M."/>
            <person name="Smith R.K. Jr."/>
            <person name="Garg J."/>
            <person name="Pearlman R.E."/>
            <person name="Karrer K.M."/>
            <person name="Sun L."/>
            <person name="Manning G."/>
            <person name="Elde N.C."/>
            <person name="Turkewitz A.P."/>
            <person name="Asai D.J."/>
            <person name="Wilkes D.E."/>
            <person name="Wang Y."/>
            <person name="Cai H."/>
            <person name="Collins K."/>
            <person name="Stewart B.A."/>
            <person name="Lee S.R."/>
            <person name="Wilamowska K."/>
            <person name="Weinberg Z."/>
            <person name="Ruzzo W.L."/>
            <person name="Wloga D."/>
            <person name="Gaertig J."/>
            <person name="Frankel J."/>
            <person name="Tsao C.-C."/>
            <person name="Gorovsky M.A."/>
            <person name="Keeling P.J."/>
            <person name="Waller R.F."/>
            <person name="Patron N.J."/>
            <person name="Cherry J.M."/>
            <person name="Stover N.A."/>
            <person name="Krieger C.J."/>
            <person name="del Toro C."/>
            <person name="Ryder H.F."/>
            <person name="Williamson S.C."/>
            <person name="Barbeau R.A."/>
            <person name="Hamilton E.P."/>
            <person name="Orias E."/>
        </authorList>
    </citation>
    <scope>NUCLEOTIDE SEQUENCE [LARGE SCALE GENOMIC DNA]</scope>
    <source>
        <strain evidence="3">SB210</strain>
    </source>
</reference>
<dbReference type="InParanoid" id="W7XDF1"/>
<evidence type="ECO:0000256" key="1">
    <source>
        <dbReference type="SAM" id="SignalP"/>
    </source>
</evidence>
<organism evidence="2 3">
    <name type="scientific">Tetrahymena thermophila (strain SB210)</name>
    <dbReference type="NCBI Taxonomy" id="312017"/>
    <lineage>
        <taxon>Eukaryota</taxon>
        <taxon>Sar</taxon>
        <taxon>Alveolata</taxon>
        <taxon>Ciliophora</taxon>
        <taxon>Intramacronucleata</taxon>
        <taxon>Oligohymenophorea</taxon>
        <taxon>Hymenostomatida</taxon>
        <taxon>Tetrahymenina</taxon>
        <taxon>Tetrahymenidae</taxon>
        <taxon>Tetrahymena</taxon>
    </lineage>
</organism>
<keyword evidence="3" id="KW-1185">Reference proteome</keyword>
<dbReference type="Proteomes" id="UP000009168">
    <property type="component" value="Unassembled WGS sequence"/>
</dbReference>
<dbReference type="AlphaFoldDB" id="W7XDF1"/>
<dbReference type="RefSeq" id="XP_012655634.1">
    <property type="nucleotide sequence ID" value="XM_012800180.1"/>
</dbReference>
<proteinExistence type="predicted"/>
<feature type="signal peptide" evidence="1">
    <location>
        <begin position="1"/>
        <end position="21"/>
    </location>
</feature>
<accession>W7XDF1</accession>
<dbReference type="GeneID" id="24439828"/>
<dbReference type="EMBL" id="GG662448">
    <property type="protein sequence ID" value="EWS71841.1"/>
    <property type="molecule type" value="Genomic_DNA"/>
</dbReference>
<gene>
    <name evidence="2" type="ORF">TTHERM_000616289</name>
</gene>
<protein>
    <recommendedName>
        <fullName evidence="4">Transmembrane protein</fullName>
    </recommendedName>
</protein>
<keyword evidence="1" id="KW-0732">Signal</keyword>
<evidence type="ECO:0000313" key="2">
    <source>
        <dbReference type="EMBL" id="EWS71841.1"/>
    </source>
</evidence>